<dbReference type="STRING" id="1547283.A9C19_13110"/>
<name>A0A1L3MXP2_9BACI</name>
<dbReference type="Proteomes" id="UP000181936">
    <property type="component" value="Chromosome"/>
</dbReference>
<proteinExistence type="predicted"/>
<keyword evidence="2" id="KW-1185">Reference proteome</keyword>
<gene>
    <name evidence="1" type="ORF">A9C19_13110</name>
</gene>
<dbReference type="KEGG" id="bwh:A9C19_13110"/>
<reference evidence="1 2" key="1">
    <citation type="journal article" date="2016" name="Sci. Rep.">
        <title>Complete genome sequence and transcriptomic analysis of a novel marine strain Bacillus weihaiensis reveals the mechanism of brown algae degradation.</title>
        <authorList>
            <person name="Zhu Y."/>
            <person name="Chen P."/>
            <person name="Bao Y."/>
            <person name="Men Y."/>
            <person name="Zeng Y."/>
            <person name="Yang J."/>
            <person name="Sun J."/>
            <person name="Sun Y."/>
        </authorList>
    </citation>
    <scope>NUCLEOTIDE SEQUENCE [LARGE SCALE GENOMIC DNA]</scope>
    <source>
        <strain evidence="1 2">Alg07</strain>
    </source>
</reference>
<sequence>MMIPISVRTYAFTSSVYPISFQPHFQDWETVNQLIPRQSIFPVIDVDSGKSFLVQRRAGSGHADVQPLTKQDTDIMKNIYQGKWSWHRRAIFIVANDQLIPASMHGMPHGAGALANGFSGHFCIHFPGSTTHGSGKPDPSHHVMILKAAGKFDEYVNHLSPHELLDAFFVIVKNNDKELLKKVVLTEYDANNQLQTLDKIEAIRWTIDDNAQEVNEFTRKLDVEVKMYVKEIGPSKTTLSFFLIRTSPISEWKVVIDPLSDFLREVDS</sequence>
<evidence type="ECO:0000313" key="1">
    <source>
        <dbReference type="EMBL" id="APH07103.1"/>
    </source>
</evidence>
<dbReference type="AlphaFoldDB" id="A0A1L3MXP2"/>
<dbReference type="EMBL" id="CP016020">
    <property type="protein sequence ID" value="APH07103.1"/>
    <property type="molecule type" value="Genomic_DNA"/>
</dbReference>
<organism evidence="1 2">
    <name type="scientific">Bacillus weihaiensis</name>
    <dbReference type="NCBI Taxonomy" id="1547283"/>
    <lineage>
        <taxon>Bacteria</taxon>
        <taxon>Bacillati</taxon>
        <taxon>Bacillota</taxon>
        <taxon>Bacilli</taxon>
        <taxon>Bacillales</taxon>
        <taxon>Bacillaceae</taxon>
        <taxon>Bacillus</taxon>
    </lineage>
</organism>
<evidence type="ECO:0000313" key="2">
    <source>
        <dbReference type="Proteomes" id="UP000181936"/>
    </source>
</evidence>
<protein>
    <submittedName>
        <fullName evidence="1">Uncharacterized protein</fullName>
    </submittedName>
</protein>
<accession>A0A1L3MXP2</accession>